<accession>A0A0M4NVS7</accession>
<dbReference type="SUPFAM" id="SSF54285">
    <property type="entry name" value="MoaD/ThiS"/>
    <property type="match status" value="1"/>
</dbReference>
<evidence type="ECO:0000313" key="1">
    <source>
        <dbReference type="EMBL" id="ALE52106.1"/>
    </source>
</evidence>
<evidence type="ECO:0000313" key="2">
    <source>
        <dbReference type="Proteomes" id="UP000058020"/>
    </source>
</evidence>
<dbReference type="Proteomes" id="UP000058020">
    <property type="component" value="Chromosome"/>
</dbReference>
<dbReference type="CDD" id="cd00565">
    <property type="entry name" value="Ubl_ThiS"/>
    <property type="match status" value="1"/>
</dbReference>
<dbReference type="STRING" id="1705394.SP60_01940"/>
<dbReference type="NCBIfam" id="TIGR01683">
    <property type="entry name" value="thiS"/>
    <property type="match status" value="1"/>
</dbReference>
<dbReference type="PANTHER" id="PTHR34472">
    <property type="entry name" value="SULFUR CARRIER PROTEIN THIS"/>
    <property type="match status" value="1"/>
</dbReference>
<dbReference type="InterPro" id="IPR003749">
    <property type="entry name" value="ThiS/MoaD-like"/>
</dbReference>
<name>A0A0M4NVS7_9GAMM</name>
<keyword evidence="2" id="KW-1185">Reference proteome</keyword>
<dbReference type="RefSeq" id="WP_053951037.1">
    <property type="nucleotide sequence ID" value="NZ_CP010552.1"/>
</dbReference>
<dbReference type="KEGG" id="tho:SP60_01940"/>
<dbReference type="InterPro" id="IPR012675">
    <property type="entry name" value="Beta-grasp_dom_sf"/>
</dbReference>
<organism evidence="1 2">
    <name type="scientific">Candidatus Thioglobus autotrophicus</name>
    <dbReference type="NCBI Taxonomy" id="1705394"/>
    <lineage>
        <taxon>Bacteria</taxon>
        <taxon>Pseudomonadati</taxon>
        <taxon>Pseudomonadota</taxon>
        <taxon>Gammaproteobacteria</taxon>
        <taxon>Candidatus Pseudothioglobaceae</taxon>
        <taxon>Candidatus Thioglobus</taxon>
    </lineage>
</organism>
<dbReference type="InterPro" id="IPR016155">
    <property type="entry name" value="Mopterin_synth/thiamin_S_b"/>
</dbReference>
<reference evidence="1 2" key="1">
    <citation type="journal article" date="2015" name="Genome Announc.">
        <title>Genome Sequence of 'Candidatus Thioglobus autotrophica' Strain EF1, a Chemoautotroph from the SUP05 Clade of Marine Gammaproteobacteria.</title>
        <authorList>
            <person name="Shah V."/>
            <person name="Morris R.M."/>
        </authorList>
    </citation>
    <scope>NUCLEOTIDE SEQUENCE [LARGE SCALE GENOMIC DNA]</scope>
    <source>
        <strain evidence="1 2">EF1</strain>
    </source>
</reference>
<dbReference type="PANTHER" id="PTHR34472:SF1">
    <property type="entry name" value="SULFUR CARRIER PROTEIN THIS"/>
    <property type="match status" value="1"/>
</dbReference>
<dbReference type="AlphaFoldDB" id="A0A0M4NVS7"/>
<dbReference type="OrthoDB" id="9800283at2"/>
<dbReference type="EMBL" id="CP010552">
    <property type="protein sequence ID" value="ALE52106.1"/>
    <property type="molecule type" value="Genomic_DNA"/>
</dbReference>
<proteinExistence type="predicted"/>
<dbReference type="Gene3D" id="3.10.20.30">
    <property type="match status" value="1"/>
</dbReference>
<sequence>MIIIVNGQQLEIEKSATADNLINQLNYQDQRIALEINEAIIPKSKHDKFELNEGDQIEIIKAVGGG</sequence>
<dbReference type="InterPro" id="IPR010035">
    <property type="entry name" value="Thi_S"/>
</dbReference>
<protein>
    <submittedName>
        <fullName evidence="1">Thiamine biosynthesis protein ThiS</fullName>
    </submittedName>
</protein>
<dbReference type="Pfam" id="PF02597">
    <property type="entry name" value="ThiS"/>
    <property type="match status" value="1"/>
</dbReference>
<gene>
    <name evidence="1" type="ORF">SP60_01940</name>
</gene>